<evidence type="ECO:0000313" key="3">
    <source>
        <dbReference type="Proteomes" id="UP000199561"/>
    </source>
</evidence>
<dbReference type="EMBL" id="FOUF01000014">
    <property type="protein sequence ID" value="SFM36707.1"/>
    <property type="molecule type" value="Genomic_DNA"/>
</dbReference>
<proteinExistence type="predicted"/>
<dbReference type="EMBL" id="CAJNAP010000012">
    <property type="protein sequence ID" value="CAE6501020.1"/>
    <property type="molecule type" value="Genomic_DNA"/>
</dbReference>
<reference evidence="2 3" key="1">
    <citation type="submission" date="2016-10" db="EMBL/GenBank/DDBJ databases">
        <authorList>
            <person name="de Groot N.N."/>
        </authorList>
    </citation>
    <scope>NUCLEOTIDE SEQUENCE [LARGE SCALE GENOMIC DNA]</scope>
    <source>
        <strain evidence="2 3">Nm146</strain>
    </source>
</reference>
<evidence type="ECO:0000313" key="2">
    <source>
        <dbReference type="EMBL" id="SFM36707.1"/>
    </source>
</evidence>
<reference evidence="1" key="2">
    <citation type="submission" date="2021-02" db="EMBL/GenBank/DDBJ databases">
        <authorList>
            <person name="Han P."/>
        </authorList>
    </citation>
    <scope>NUCLEOTIDE SEQUENCE</scope>
    <source>
        <strain evidence="1">Nitrosomonas nitrosa 18-3D</strain>
    </source>
</reference>
<dbReference type="Proteomes" id="UP000199561">
    <property type="component" value="Unassembled WGS sequence"/>
</dbReference>
<accession>A0A1I4Q9H4</accession>
<name>A0A1I4Q9H4_9PROT</name>
<dbReference type="AlphaFoldDB" id="A0A1I4Q9H4"/>
<dbReference type="Proteomes" id="UP000601736">
    <property type="component" value="Unassembled WGS sequence"/>
</dbReference>
<dbReference type="STRING" id="52442.SAMN05421880_11433"/>
<gene>
    <name evidence="1" type="ORF">NMYAN_20023</name>
    <name evidence="2" type="ORF">SAMN05421880_11433</name>
</gene>
<dbReference type="OrthoDB" id="8561955at2"/>
<evidence type="ECO:0000313" key="1">
    <source>
        <dbReference type="EMBL" id="CAE6501020.1"/>
    </source>
</evidence>
<organism evidence="2 3">
    <name type="scientific">Nitrosomonas nitrosa</name>
    <dbReference type="NCBI Taxonomy" id="52442"/>
    <lineage>
        <taxon>Bacteria</taxon>
        <taxon>Pseudomonadati</taxon>
        <taxon>Pseudomonadota</taxon>
        <taxon>Betaproteobacteria</taxon>
        <taxon>Nitrosomonadales</taxon>
        <taxon>Nitrosomonadaceae</taxon>
        <taxon>Nitrosomonas</taxon>
    </lineage>
</organism>
<protein>
    <submittedName>
        <fullName evidence="2">Uncharacterized protein</fullName>
    </submittedName>
</protein>
<keyword evidence="3" id="KW-1185">Reference proteome</keyword>
<sequence length="124" mass="13866">MRKHLAINSVILLFFVSMLTNTLGWAFNDKVIAHELEHHYNAALFTADPQTHLEFHRLLGDEGELDAATHLCLHAAGQFLPFFLNSDLLIIPPVTEAKNPIMLVSASMPESIPDSLFHPPRNIS</sequence>
<dbReference type="RefSeq" id="WP_090668855.1">
    <property type="nucleotide sequence ID" value="NZ_CAJNAP010000012.1"/>
</dbReference>